<comment type="caution">
    <text evidence="1">The sequence shown here is derived from an EMBL/GenBank/DDBJ whole genome shotgun (WGS) entry which is preliminary data.</text>
</comment>
<dbReference type="EMBL" id="JANJQO010000217">
    <property type="protein sequence ID" value="KAJ2980209.1"/>
    <property type="molecule type" value="Genomic_DNA"/>
</dbReference>
<reference evidence="1" key="1">
    <citation type="submission" date="2022-08" db="EMBL/GenBank/DDBJ databases">
        <title>Genome Sequence of Lecanicillium fungicola.</title>
        <authorList>
            <person name="Buettner E."/>
        </authorList>
    </citation>
    <scope>NUCLEOTIDE SEQUENCE</scope>
    <source>
        <strain evidence="1">Babe33</strain>
    </source>
</reference>
<accession>A0ACC1NMS2</accession>
<gene>
    <name evidence="1" type="ORF">NQ176_g2775</name>
</gene>
<dbReference type="Proteomes" id="UP001143910">
    <property type="component" value="Unassembled WGS sequence"/>
</dbReference>
<protein>
    <submittedName>
        <fullName evidence="1">Uncharacterized protein</fullName>
    </submittedName>
</protein>
<proteinExistence type="predicted"/>
<sequence length="233" mass="26638">MSAESAPLGHRRGLEQALRTAELSFVRYMDMENWTVALHYIDQGLRLLADRSTRNCEEYMAPTLDMFDAMSDTSPTKCYWCSRLTMPFFFARGRVLFRLGRYEEVSDAMYYYADIKHALTKGGEPGPGPDIEAFSHHASIQAQLRPLEASVKESIQSADWTKAADTIGECMLLFGPLPPRPSCFWCKLLVLILYKTLLGIYTKSGNEEAHRLTSTHYEELKEIIRIEGERYCN</sequence>
<evidence type="ECO:0000313" key="2">
    <source>
        <dbReference type="Proteomes" id="UP001143910"/>
    </source>
</evidence>
<name>A0ACC1NMS2_9HYPO</name>
<evidence type="ECO:0000313" key="1">
    <source>
        <dbReference type="EMBL" id="KAJ2980209.1"/>
    </source>
</evidence>
<keyword evidence="2" id="KW-1185">Reference proteome</keyword>
<organism evidence="1 2">
    <name type="scientific">Zarea fungicola</name>
    <dbReference type="NCBI Taxonomy" id="93591"/>
    <lineage>
        <taxon>Eukaryota</taxon>
        <taxon>Fungi</taxon>
        <taxon>Dikarya</taxon>
        <taxon>Ascomycota</taxon>
        <taxon>Pezizomycotina</taxon>
        <taxon>Sordariomycetes</taxon>
        <taxon>Hypocreomycetidae</taxon>
        <taxon>Hypocreales</taxon>
        <taxon>Cordycipitaceae</taxon>
        <taxon>Zarea</taxon>
    </lineage>
</organism>